<reference evidence="1" key="1">
    <citation type="submission" date="2023-07" db="EMBL/GenBank/DDBJ databases">
        <title>Genomic Encyclopedia of Type Strains, Phase IV (KMG-IV): sequencing the most valuable type-strain genomes for metagenomic binning, comparative biology and taxonomic classification.</title>
        <authorList>
            <person name="Goeker M."/>
        </authorList>
    </citation>
    <scope>NUCLEOTIDE SEQUENCE</scope>
    <source>
        <strain evidence="1">DSM 21202</strain>
    </source>
</reference>
<evidence type="ECO:0000313" key="1">
    <source>
        <dbReference type="EMBL" id="MDQ0317703.1"/>
    </source>
</evidence>
<accession>A0AAE3VTU5</accession>
<organism evidence="1 2">
    <name type="scientific">Amorphus orientalis</name>
    <dbReference type="NCBI Taxonomy" id="649198"/>
    <lineage>
        <taxon>Bacteria</taxon>
        <taxon>Pseudomonadati</taxon>
        <taxon>Pseudomonadota</taxon>
        <taxon>Alphaproteobacteria</taxon>
        <taxon>Hyphomicrobiales</taxon>
        <taxon>Amorphaceae</taxon>
        <taxon>Amorphus</taxon>
    </lineage>
</organism>
<dbReference type="EMBL" id="JAUSUL010000007">
    <property type="protein sequence ID" value="MDQ0317703.1"/>
    <property type="molecule type" value="Genomic_DNA"/>
</dbReference>
<dbReference type="Proteomes" id="UP001229244">
    <property type="component" value="Unassembled WGS sequence"/>
</dbReference>
<proteinExistence type="predicted"/>
<comment type="caution">
    <text evidence="1">The sequence shown here is derived from an EMBL/GenBank/DDBJ whole genome shotgun (WGS) entry which is preliminary data.</text>
</comment>
<keyword evidence="2" id="KW-1185">Reference proteome</keyword>
<gene>
    <name evidence="1" type="ORF">J2S73_004189</name>
</gene>
<evidence type="ECO:0008006" key="3">
    <source>
        <dbReference type="Google" id="ProtNLM"/>
    </source>
</evidence>
<protein>
    <recommendedName>
        <fullName evidence="3">DUF3971 domain-containing protein</fullName>
    </recommendedName>
</protein>
<dbReference type="AlphaFoldDB" id="A0AAE3VTU5"/>
<evidence type="ECO:0000313" key="2">
    <source>
        <dbReference type="Proteomes" id="UP001229244"/>
    </source>
</evidence>
<sequence length="1106" mass="115733">MRVSGIAAGVALVLLIALAVRVWVAPVTIPSADRTVRTVLNQLAGDNGRVAVGGVSVGWSPERAFELVVREVALRGPAGSLEAPETIFDLSVRSLLTGDIRVHSISIVDPVLEVNLPTIGTGDGAADPAADDEADLPPPLGVLPVAEQRLARISLLARERGLAELHILNGEVHLPNLDPRLPDRRFTSIDASFRPDRDGDVAIEAIGQADSGSWRVTVDRSSAGSGSELVARASGLTLTDFIDIPLIRSGFHMAPTLTAWFGPSGRLDQARIELSVEQGVFQIAKDPARSIDRLTVAATWSATTRAVTVGTLELAAGATYMSGHGRFVPPSGPDGAWTYELQADDARIGPDDVDGPPLDFVELSTAGEVRPERSYVTFDRFVARSTLGSITGAGSMDFGPQGPSLAAALKTSPMSASALMRMWPVVLGYEARSWLVGNVLAGQIERADMQFALLPLDMDGKPATASGMDRTIDIDIAYSGAALKLPGELPALMNAEGTATVVDRHVTLNAETAELRPDGRDPIAVEGFYADVPSVTSSPPIGTIRSRLSGPAPSIAALAAAKPIDALRFVDVTPDDLTGSIAANLEAVGPLGNTIEPDALKWSVDATLTDVASAVAINGQTVTDADLNVVADQSSATVKGDATVDGVRASIDFTQTFSGDDQGRSGDVSFVLTDAERKKRGFETGSFLKGPIEVSMEETAEGERRIEASLTRAQVTIPGFGWTKSAGVPATAAFTLVEQDGRTEVNYLKITSDGLDIQGGVRLEGGKLVDATFDRFALRATDKAQLKVTPSGNGYDIRLSGSAFDGRGVISGLKNGSDGGGGSFDAPINVTIALDAVQGNGGVTLTGVNGAVRMTGGRLASLDLTGSTNGGRATDLVAKVAPSGGGTRSLSVRSGDTGQLLKFLDLYQRLAGGQGILQATLRRNGPTNGQVRIEQFRITGDPAVENLIDRTVQTRRSAGSRVMAYQPEPQQRPNNSFEELVVPFTESDGRVEISDAILRGAAIGGTAGGVIDLDNRTLQISGTAIPAYAVNNLFGRVPVLGEILGGGKEGGLFGVTFRLDGPMSGPNLSFNPLSAVTPGIFRRIFEQQNADGVPSYQGYNNGNRRN</sequence>
<name>A0AAE3VTU5_9HYPH</name>